<evidence type="ECO:0000256" key="3">
    <source>
        <dbReference type="ARBA" id="ARBA00022448"/>
    </source>
</evidence>
<evidence type="ECO:0000256" key="2">
    <source>
        <dbReference type="ARBA" id="ARBA00005699"/>
    </source>
</evidence>
<dbReference type="Proteomes" id="UP000008673">
    <property type="component" value="Unassembled WGS sequence"/>
</dbReference>
<comment type="caution">
    <text evidence="10">The sequence shown here is derived from an EMBL/GenBank/DDBJ whole genome shotgun (WGS) entry which is preliminary data.</text>
</comment>
<evidence type="ECO:0000256" key="1">
    <source>
        <dbReference type="ARBA" id="ARBA00004325"/>
    </source>
</evidence>
<dbReference type="STRING" id="871575.W1QGN9"/>
<evidence type="ECO:0000256" key="7">
    <source>
        <dbReference type="ARBA" id="ARBA00023128"/>
    </source>
</evidence>
<keyword evidence="3" id="KW-0813">Transport</keyword>
<comment type="subcellular location">
    <subcellularLocation>
        <location evidence="1">Mitochondrion membrane</location>
    </subcellularLocation>
</comment>
<keyword evidence="11" id="KW-1185">Reference proteome</keyword>
<sequence length="139" mass="15590">MFARQARNTARSGIRSVGVRPISQYITKAQGFLNQAIYWTKVTVEVSKQIYIREGLAPPSVAEIQQVYQGLYKKALEFAAQPKTSADGLIKVAKSLSKDEYLRFGAYFIQIVGLFSLGEIIGRRQIVGYPSFGPKEHHH</sequence>
<dbReference type="Pfam" id="PF04718">
    <property type="entry name" value="ATP-synt_G"/>
    <property type="match status" value="1"/>
</dbReference>
<keyword evidence="9" id="KW-0066">ATP synthesis</keyword>
<keyword evidence="5" id="KW-0375">Hydrogen ion transport</keyword>
<dbReference type="GO" id="GO:0042407">
    <property type="term" value="P:cristae formation"/>
    <property type="evidence" value="ECO:0007669"/>
    <property type="project" value="EnsemblFungi"/>
</dbReference>
<evidence type="ECO:0000313" key="11">
    <source>
        <dbReference type="Proteomes" id="UP000008673"/>
    </source>
</evidence>
<dbReference type="OrthoDB" id="437at2759"/>
<evidence type="ECO:0000256" key="9">
    <source>
        <dbReference type="ARBA" id="ARBA00023310"/>
    </source>
</evidence>
<keyword evidence="8" id="KW-0472">Membrane</keyword>
<gene>
    <name evidence="10" type="ORF">HPODL_00645</name>
</gene>
<dbReference type="HOGENOM" id="CLU_083674_1_0_1"/>
<evidence type="ECO:0000256" key="5">
    <source>
        <dbReference type="ARBA" id="ARBA00022781"/>
    </source>
</evidence>
<dbReference type="RefSeq" id="XP_013936082.1">
    <property type="nucleotide sequence ID" value="XM_014080607.1"/>
</dbReference>
<dbReference type="InterPro" id="IPR006808">
    <property type="entry name" value="ATP_synth_F0_gsu_mt"/>
</dbReference>
<keyword evidence="6" id="KW-0406">Ion transport</keyword>
<evidence type="ECO:0000256" key="4">
    <source>
        <dbReference type="ARBA" id="ARBA00022547"/>
    </source>
</evidence>
<keyword evidence="4" id="KW-0138">CF(0)</keyword>
<keyword evidence="7" id="KW-0496">Mitochondrion</keyword>
<evidence type="ECO:0000256" key="8">
    <source>
        <dbReference type="ARBA" id="ARBA00023136"/>
    </source>
</evidence>
<comment type="similarity">
    <text evidence="2">Belongs to the ATPase g subunit family.</text>
</comment>
<dbReference type="AlphaFoldDB" id="W1QGN9"/>
<dbReference type="OMA" id="CAQAYLN"/>
<accession>W1QGN9</accession>
<evidence type="ECO:0000256" key="6">
    <source>
        <dbReference type="ARBA" id="ARBA00023065"/>
    </source>
</evidence>
<dbReference type="GO" id="GO:0045259">
    <property type="term" value="C:proton-transporting ATP synthase complex"/>
    <property type="evidence" value="ECO:0007669"/>
    <property type="project" value="UniProtKB-KW"/>
</dbReference>
<dbReference type="GO" id="GO:0046933">
    <property type="term" value="F:proton-transporting ATP synthase activity, rotational mechanism"/>
    <property type="evidence" value="ECO:0007669"/>
    <property type="project" value="EnsemblFungi"/>
</dbReference>
<dbReference type="KEGG" id="opa:HPODL_00645"/>
<protein>
    <submittedName>
        <fullName evidence="10">Conserved hypothetical membrane protein</fullName>
    </submittedName>
</protein>
<dbReference type="eggNOG" id="KOG4103">
    <property type="taxonomic scope" value="Eukaryota"/>
</dbReference>
<name>W1QGN9_OGAPD</name>
<reference evidence="10 11" key="1">
    <citation type="journal article" date="2013" name="BMC Genomics">
        <title>Genome sequence and analysis of methylotrophic yeast Hansenula polymorpha DL1.</title>
        <authorList>
            <person name="Ravin N.V."/>
            <person name="Eldarov M.A."/>
            <person name="Kadnikov V.V."/>
            <person name="Beletsky A.V."/>
            <person name="Schneider J."/>
            <person name="Mardanova E.S."/>
            <person name="Smekalova E.M."/>
            <person name="Zvereva M.I."/>
            <person name="Dontsova O.A."/>
            <person name="Mardanov A.V."/>
            <person name="Skryabin K.G."/>
        </authorList>
    </citation>
    <scope>NUCLEOTIDE SEQUENCE [LARGE SCALE GENOMIC DNA]</scope>
    <source>
        <strain evidence="11">ATCC 26012 / BCRC 20466 / JCM 22074 / NRRL Y-7560 / DL-1</strain>
    </source>
</reference>
<evidence type="ECO:0000313" key="10">
    <source>
        <dbReference type="EMBL" id="ESX01248.1"/>
    </source>
</evidence>
<dbReference type="GO" id="GO:0065003">
    <property type="term" value="P:protein-containing complex assembly"/>
    <property type="evidence" value="ECO:0007669"/>
    <property type="project" value="EnsemblFungi"/>
</dbReference>
<dbReference type="GeneID" id="25770116"/>
<organism evidence="10 11">
    <name type="scientific">Ogataea parapolymorpha (strain ATCC 26012 / BCRC 20466 / JCM 22074 / NRRL Y-7560 / DL-1)</name>
    <name type="common">Yeast</name>
    <name type="synonym">Hansenula polymorpha</name>
    <dbReference type="NCBI Taxonomy" id="871575"/>
    <lineage>
        <taxon>Eukaryota</taxon>
        <taxon>Fungi</taxon>
        <taxon>Dikarya</taxon>
        <taxon>Ascomycota</taxon>
        <taxon>Saccharomycotina</taxon>
        <taxon>Pichiomycetes</taxon>
        <taxon>Pichiales</taxon>
        <taxon>Pichiaceae</taxon>
        <taxon>Ogataea</taxon>
    </lineage>
</organism>
<proteinExistence type="inferred from homology"/>
<dbReference type="EMBL" id="AEOI02000005">
    <property type="protein sequence ID" value="ESX01248.1"/>
    <property type="molecule type" value="Genomic_DNA"/>
</dbReference>
<dbReference type="GO" id="GO:0005743">
    <property type="term" value="C:mitochondrial inner membrane"/>
    <property type="evidence" value="ECO:0007669"/>
    <property type="project" value="EnsemblFungi"/>
</dbReference>